<dbReference type="InterPro" id="IPR027417">
    <property type="entry name" value="P-loop_NTPase"/>
</dbReference>
<evidence type="ECO:0000259" key="1">
    <source>
        <dbReference type="PROSITE" id="PS51192"/>
    </source>
</evidence>
<evidence type="ECO:0000313" key="3">
    <source>
        <dbReference type="EMBL" id="TDY61265.1"/>
    </source>
</evidence>
<dbReference type="PROSITE" id="PS51192">
    <property type="entry name" value="HELICASE_ATP_BIND_1"/>
    <property type="match status" value="1"/>
</dbReference>
<protein>
    <submittedName>
        <fullName evidence="3">Type I restriction enzyme R subunit</fullName>
    </submittedName>
</protein>
<feature type="domain" description="Helicase ATP-binding" evidence="1">
    <location>
        <begin position="176"/>
        <end position="378"/>
    </location>
</feature>
<dbReference type="OrthoDB" id="9758243at2"/>
<dbReference type="GO" id="GO:0009035">
    <property type="term" value="F:type I site-specific deoxyribonuclease activity"/>
    <property type="evidence" value="ECO:0007669"/>
    <property type="project" value="UniProtKB-EC"/>
</dbReference>
<evidence type="ECO:0000313" key="4">
    <source>
        <dbReference type="Proteomes" id="UP000295066"/>
    </source>
</evidence>
<dbReference type="Pfam" id="PF00271">
    <property type="entry name" value="Helicase_C"/>
    <property type="match status" value="1"/>
</dbReference>
<dbReference type="InterPro" id="IPR013670">
    <property type="entry name" value="EcoEI_R_C_dom"/>
</dbReference>
<dbReference type="AlphaFoldDB" id="A0A4R8MBM2"/>
<dbReference type="CDD" id="cd18799">
    <property type="entry name" value="SF2_C_EcoAI-like"/>
    <property type="match status" value="1"/>
</dbReference>
<dbReference type="GO" id="GO:0005524">
    <property type="term" value="F:ATP binding"/>
    <property type="evidence" value="ECO:0007669"/>
    <property type="project" value="UniProtKB-KW"/>
</dbReference>
<dbReference type="InterPro" id="IPR007409">
    <property type="entry name" value="Restrct_endonuc_type1_HsdR_N"/>
</dbReference>
<dbReference type="GO" id="GO:0009307">
    <property type="term" value="P:DNA restriction-modification system"/>
    <property type="evidence" value="ECO:0007669"/>
    <property type="project" value="UniProtKB-KW"/>
</dbReference>
<feature type="domain" description="Helicase C-terminal" evidence="2">
    <location>
        <begin position="453"/>
        <end position="636"/>
    </location>
</feature>
<dbReference type="PANTHER" id="PTHR47396">
    <property type="entry name" value="TYPE I RESTRICTION ENZYME ECOKI R PROTEIN"/>
    <property type="match status" value="1"/>
</dbReference>
<dbReference type="Pfam" id="PF04313">
    <property type="entry name" value="HSDR_N"/>
    <property type="match status" value="1"/>
</dbReference>
<dbReference type="SUPFAM" id="SSF52540">
    <property type="entry name" value="P-loop containing nucleoside triphosphate hydrolases"/>
    <property type="match status" value="1"/>
</dbReference>
<dbReference type="PROSITE" id="PS51194">
    <property type="entry name" value="HELICASE_CTER"/>
    <property type="match status" value="1"/>
</dbReference>
<dbReference type="InterPro" id="IPR006935">
    <property type="entry name" value="Helicase/UvrB_N"/>
</dbReference>
<dbReference type="InterPro" id="IPR001650">
    <property type="entry name" value="Helicase_C-like"/>
</dbReference>
<dbReference type="InterPro" id="IPR050742">
    <property type="entry name" value="Helicase_Restrict-Modif_Enz"/>
</dbReference>
<dbReference type="Pfam" id="PF04851">
    <property type="entry name" value="ResIII"/>
    <property type="match status" value="1"/>
</dbReference>
<organism evidence="3 4">
    <name type="scientific">Aminivibrio pyruvatiphilus</name>
    <dbReference type="NCBI Taxonomy" id="1005740"/>
    <lineage>
        <taxon>Bacteria</taxon>
        <taxon>Thermotogati</taxon>
        <taxon>Synergistota</taxon>
        <taxon>Synergistia</taxon>
        <taxon>Synergistales</taxon>
        <taxon>Aminobacteriaceae</taxon>
        <taxon>Aminivibrio</taxon>
    </lineage>
</organism>
<reference evidence="3 4" key="1">
    <citation type="submission" date="2019-03" db="EMBL/GenBank/DDBJ databases">
        <title>Genomic Encyclopedia of Type Strains, Phase IV (KMG-IV): sequencing the most valuable type-strain genomes for metagenomic binning, comparative biology and taxonomic classification.</title>
        <authorList>
            <person name="Goeker M."/>
        </authorList>
    </citation>
    <scope>NUCLEOTIDE SEQUENCE [LARGE SCALE GENOMIC DNA]</scope>
    <source>
        <strain evidence="3 4">DSM 25964</strain>
    </source>
</reference>
<dbReference type="Proteomes" id="UP000295066">
    <property type="component" value="Unassembled WGS sequence"/>
</dbReference>
<dbReference type="GO" id="GO:0003677">
    <property type="term" value="F:DNA binding"/>
    <property type="evidence" value="ECO:0007669"/>
    <property type="project" value="UniProtKB-KW"/>
</dbReference>
<dbReference type="EMBL" id="SORI01000006">
    <property type="protein sequence ID" value="TDY61265.1"/>
    <property type="molecule type" value="Genomic_DNA"/>
</dbReference>
<dbReference type="Gene3D" id="3.90.1570.30">
    <property type="match status" value="1"/>
</dbReference>
<gene>
    <name evidence="3" type="ORF">C8D99_106120</name>
</gene>
<accession>A0A4R8MBM2</accession>
<dbReference type="InterPro" id="IPR014001">
    <property type="entry name" value="Helicase_ATP-bd"/>
</dbReference>
<name>A0A4R8MBM2_9BACT</name>
<evidence type="ECO:0000259" key="2">
    <source>
        <dbReference type="PROSITE" id="PS51194"/>
    </source>
</evidence>
<dbReference type="Gene3D" id="3.40.50.300">
    <property type="entry name" value="P-loop containing nucleotide triphosphate hydrolases"/>
    <property type="match status" value="2"/>
</dbReference>
<sequence length="889" mass="102058">MTESEARTRKERIDARLRSSVLGWTLIRSDEVRDCSSLTRHAVEEYPTETGPADYALFVDGKLLGIIEAKKVSLGAENVLEQAKRYARGVPDTVGEWRGYRVPFLYSTNGESIYHLDVRRKENASRLLADFHSPRALLEKYRKDTETAERWFAQRPVAEISRLRPYQAAAVEAIEKALCAGKKSMLIAMATGTGKTFTLVSSIYRLLKSGYARRILFLVDRRALAAQTVSALSAFQTPEGLKLDRDYEVYSQRFRREELEDGSSFDPKVLPEEYLTNPREAHTFIYVSTIQRMAVNLLGKDADGGFEYDTEADRLDIPINAFDVIIADECHRGYSAKETGCWKYVLDYFDAVKIGLTATPAAHTLGLFKNKVYSYSTEQAVLDGYLVDYDAVKITSDIHINGAFLKEGEMVGEVDVETGSEQLDSLEDEREFSAAEIEQKITAPDSTRKILTAIKKYTDRHEAEHKRFPKMLIFAVNDLPHVSHADEVVRTCKEVFGKGDDFVMKITGSPTVDRPLQKIRQFRNRPEPKIVVTVDMLTTGVDIPAIEMIVFMRMVKSRILWVQMLGRGTRLCREINKEKFTIFDCFDGSLIEYFRNATDFDVTLQKETVSLAEIIERIYDNRDREYNVNRLIKRLRRVQNTMGAEAREAFARYIPDGDMKAYADGLKENLQNDFPGTMELLRNKEFQDLLENYPRPKKVFFKGYDIVDTVDDEVMFRVGDDYQKPQDYLRLFEEFVRKNPEQIEAIEVLLSRPSGWNADVLDDLRDKLRKSHFSEKDLQRGHELVYKKPLADIISMVKHASDYHVPILTARERVEKTVALLAEKHTFTEEQKNWLAYIREHLIENLAISPEDFETMPVFERHGGLTRAKRIFGEAFDAILKEINESLAA</sequence>
<dbReference type="GO" id="GO:0005829">
    <property type="term" value="C:cytosol"/>
    <property type="evidence" value="ECO:0007669"/>
    <property type="project" value="TreeGrafter"/>
</dbReference>
<dbReference type="RefSeq" id="WP_133957314.1">
    <property type="nucleotide sequence ID" value="NZ_SORI01000006.1"/>
</dbReference>
<comment type="caution">
    <text evidence="3">The sequence shown here is derived from an EMBL/GenBank/DDBJ whole genome shotgun (WGS) entry which is preliminary data.</text>
</comment>
<dbReference type="SMART" id="SM00487">
    <property type="entry name" value="DEXDc"/>
    <property type="match status" value="1"/>
</dbReference>
<dbReference type="Pfam" id="PF08463">
    <property type="entry name" value="EcoEI_R_C"/>
    <property type="match status" value="1"/>
</dbReference>
<proteinExistence type="predicted"/>
<keyword evidence="4" id="KW-1185">Reference proteome</keyword>
<dbReference type="PANTHER" id="PTHR47396:SF1">
    <property type="entry name" value="ATP-DEPENDENT HELICASE IRC3-RELATED"/>
    <property type="match status" value="1"/>
</dbReference>